<organism evidence="1 2">
    <name type="scientific">Zemynaea arenosa</name>
    <dbReference type="NCBI Taxonomy" id="2561931"/>
    <lineage>
        <taxon>Bacteria</taxon>
        <taxon>Pseudomonadati</taxon>
        <taxon>Pseudomonadota</taxon>
        <taxon>Betaproteobacteria</taxon>
        <taxon>Burkholderiales</taxon>
        <taxon>Oxalobacteraceae</taxon>
        <taxon>Telluria group</taxon>
        <taxon>Zemynaea</taxon>
    </lineage>
</organism>
<sequence length="505" mass="54991">MTTQIASQDGWLRMSMRGGAPAVAGQRSHFKGYTVAGGDGVFAQWDWDGERLTARTCPTGFLPLYYYWDGEQLALSTRIADLFTALGIRPRIDDAALGVLLRLGFLVGDRTPFAGVRVLGPQGTLTWQPGTGPVVHSSYPEAGRADTQDVPARYVTLFRNAMARIADVMTDNFAVPLSGGRDSRHIALELHRMGARPQFALTARHLPPRTNEDVRVATQLCQAMCWPHRVVRQPVLGQYAQECAHAEAVDFLTFEHAWTLPLRDALHASGVTETFDGVGGDVLSAGLFQNEALLAAYLAGDIAAVRNGLLDHWSQLGGHAALSDTLGSGLAALADPGPAAALIDAELERHLGQPNPLKSFYFWNRSRRGTGLLPFKILSRHVAYAPYLDRPLMTFLLGLDPAATRDRTLHTETIRLADHVIGSIPYESKSEPATRQGMAERVSFYMPMLAKALAPGGALNGRFVAPRAAQACLLGGDLQSTWWKPRRVAYLASLDRFMNQFGVPG</sequence>
<accession>A0A4Y9SKF1</accession>
<name>A0A4Y9SKF1_9BURK</name>
<gene>
    <name evidence="1" type="ORF">E4L96_06650</name>
</gene>
<reference evidence="1 2" key="1">
    <citation type="submission" date="2019-03" db="EMBL/GenBank/DDBJ databases">
        <title>Draft Genome Sequence of Massilia arenosa sp. nov., a Novel Massilia Species Isolated from a Sandy-loam Maize Soil.</title>
        <authorList>
            <person name="Raths R."/>
            <person name="Peta V."/>
            <person name="Bucking H."/>
        </authorList>
    </citation>
    <scope>NUCLEOTIDE SEQUENCE [LARGE SCALE GENOMIC DNA]</scope>
    <source>
        <strain evidence="1 2">MC02</strain>
    </source>
</reference>
<dbReference type="OrthoDB" id="4897717at2"/>
<keyword evidence="2" id="KW-1185">Reference proteome</keyword>
<comment type="caution">
    <text evidence="1">The sequence shown here is derived from an EMBL/GenBank/DDBJ whole genome shotgun (WGS) entry which is preliminary data.</text>
</comment>
<dbReference type="Gene3D" id="3.40.50.620">
    <property type="entry name" value="HUPs"/>
    <property type="match status" value="1"/>
</dbReference>
<dbReference type="AlphaFoldDB" id="A0A4Y9SKF1"/>
<dbReference type="InterPro" id="IPR029055">
    <property type="entry name" value="Ntn_hydrolases_N"/>
</dbReference>
<evidence type="ECO:0000313" key="2">
    <source>
        <dbReference type="Proteomes" id="UP000298438"/>
    </source>
</evidence>
<evidence type="ECO:0000313" key="1">
    <source>
        <dbReference type="EMBL" id="TFW23586.1"/>
    </source>
</evidence>
<dbReference type="EMBL" id="SPVF01000094">
    <property type="protein sequence ID" value="TFW23586.1"/>
    <property type="molecule type" value="Genomic_DNA"/>
</dbReference>
<dbReference type="SUPFAM" id="SSF56235">
    <property type="entry name" value="N-terminal nucleophile aminohydrolases (Ntn hydrolases)"/>
    <property type="match status" value="1"/>
</dbReference>
<evidence type="ECO:0008006" key="3">
    <source>
        <dbReference type="Google" id="ProtNLM"/>
    </source>
</evidence>
<dbReference type="InterPro" id="IPR014729">
    <property type="entry name" value="Rossmann-like_a/b/a_fold"/>
</dbReference>
<dbReference type="Proteomes" id="UP000298438">
    <property type="component" value="Unassembled WGS sequence"/>
</dbReference>
<dbReference type="SUPFAM" id="SSF52402">
    <property type="entry name" value="Adenine nucleotide alpha hydrolases-like"/>
    <property type="match status" value="1"/>
</dbReference>
<dbReference type="RefSeq" id="WP_135206432.1">
    <property type="nucleotide sequence ID" value="NZ_SPVF01000094.1"/>
</dbReference>
<protein>
    <recommendedName>
        <fullName evidence="3">Asparagine synthetase domain-containing protein</fullName>
    </recommendedName>
</protein>
<proteinExistence type="predicted"/>